<evidence type="ECO:0000256" key="6">
    <source>
        <dbReference type="ARBA" id="ARBA00022729"/>
    </source>
</evidence>
<dbReference type="HAMAP" id="MF_00233">
    <property type="entry name" value="LolB"/>
    <property type="match status" value="1"/>
</dbReference>
<evidence type="ECO:0000256" key="4">
    <source>
        <dbReference type="ARBA" id="ARBA00016202"/>
    </source>
</evidence>
<evidence type="ECO:0000256" key="7">
    <source>
        <dbReference type="ARBA" id="ARBA00022927"/>
    </source>
</evidence>
<keyword evidence="7 13" id="KW-0653">Protein transport</keyword>
<evidence type="ECO:0000256" key="12">
    <source>
        <dbReference type="ARBA" id="ARBA00023288"/>
    </source>
</evidence>
<dbReference type="Proteomes" id="UP000009080">
    <property type="component" value="Chromosome"/>
</dbReference>
<keyword evidence="8 13" id="KW-0472">Membrane</keyword>
<comment type="similarity">
    <text evidence="2 13">Belongs to the LolB family.</text>
</comment>
<dbReference type="Pfam" id="PF03550">
    <property type="entry name" value="LolB"/>
    <property type="match status" value="1"/>
</dbReference>
<dbReference type="RefSeq" id="WP_015818049.1">
    <property type="nucleotide sequence ID" value="NC_012997.1"/>
</dbReference>
<dbReference type="STRING" id="377629.TERTU_3848"/>
<protein>
    <recommendedName>
        <fullName evidence="4 13">Outer-membrane lipoprotein LolB</fullName>
    </recommendedName>
</protein>
<evidence type="ECO:0000256" key="11">
    <source>
        <dbReference type="ARBA" id="ARBA00023237"/>
    </source>
</evidence>
<organism evidence="15 16">
    <name type="scientific">Teredinibacter turnerae (strain ATCC 39867 / T7901)</name>
    <dbReference type="NCBI Taxonomy" id="377629"/>
    <lineage>
        <taxon>Bacteria</taxon>
        <taxon>Pseudomonadati</taxon>
        <taxon>Pseudomonadota</taxon>
        <taxon>Gammaproteobacteria</taxon>
        <taxon>Cellvibrionales</taxon>
        <taxon>Cellvibrionaceae</taxon>
        <taxon>Teredinibacter</taxon>
    </lineage>
</organism>
<keyword evidence="11 13" id="KW-0998">Cell outer membrane</keyword>
<evidence type="ECO:0000313" key="16">
    <source>
        <dbReference type="Proteomes" id="UP000009080"/>
    </source>
</evidence>
<evidence type="ECO:0000256" key="8">
    <source>
        <dbReference type="ARBA" id="ARBA00023136"/>
    </source>
</evidence>
<reference evidence="15 16" key="1">
    <citation type="journal article" date="2009" name="PLoS ONE">
        <title>The complete genome of Teredinibacter turnerae T7901: an intracellular endosymbiont of marine wood-boring bivalves (shipworms).</title>
        <authorList>
            <person name="Yang J.C."/>
            <person name="Madupu R."/>
            <person name="Durkin A.S."/>
            <person name="Ekborg N.A."/>
            <person name="Pedamallu C.S."/>
            <person name="Hostetler J.B."/>
            <person name="Radune D."/>
            <person name="Toms B.S."/>
            <person name="Henrissat B."/>
            <person name="Coutinho P.M."/>
            <person name="Schwarz S."/>
            <person name="Field L."/>
            <person name="Trindade-Silva A.E."/>
            <person name="Soares C.A.G."/>
            <person name="Elshahawi S."/>
            <person name="Hanora A."/>
            <person name="Schmidt E.W."/>
            <person name="Haygood M.G."/>
            <person name="Posfai J."/>
            <person name="Benner J."/>
            <person name="Madinger C."/>
            <person name="Nove J."/>
            <person name="Anton B."/>
            <person name="Chaudhary K."/>
            <person name="Foster J."/>
            <person name="Holman A."/>
            <person name="Kumar S."/>
            <person name="Lessard P.A."/>
            <person name="Luyten Y.A."/>
            <person name="Slatko B."/>
            <person name="Wood N."/>
            <person name="Wu B."/>
            <person name="Teplitski M."/>
            <person name="Mougous J.D."/>
            <person name="Ward N."/>
            <person name="Eisen J.A."/>
            <person name="Badger J.H."/>
            <person name="Distel D.L."/>
        </authorList>
    </citation>
    <scope>NUCLEOTIDE SEQUENCE [LARGE SCALE GENOMIC DNA]</scope>
    <source>
        <strain evidence="16">ATCC 39867 / T7901</strain>
    </source>
</reference>
<dbReference type="SUPFAM" id="SSF89392">
    <property type="entry name" value="Prokaryotic lipoproteins and lipoprotein localization factors"/>
    <property type="match status" value="1"/>
</dbReference>
<dbReference type="InterPro" id="IPR004565">
    <property type="entry name" value="OM_lipoprot_LolB"/>
</dbReference>
<comment type="function">
    <text evidence="13">Plays a critical role in the incorporation of lipoproteins in the outer membrane after they are released by the LolA protein.</text>
</comment>
<name>C5BT00_TERTT</name>
<evidence type="ECO:0000256" key="2">
    <source>
        <dbReference type="ARBA" id="ARBA00009696"/>
    </source>
</evidence>
<keyword evidence="9 13" id="KW-0564">Palmitate</keyword>
<keyword evidence="12 13" id="KW-0449">Lipoprotein</keyword>
<dbReference type="GO" id="GO:0009279">
    <property type="term" value="C:cell outer membrane"/>
    <property type="evidence" value="ECO:0007669"/>
    <property type="project" value="UniProtKB-SubCell"/>
</dbReference>
<evidence type="ECO:0000256" key="1">
    <source>
        <dbReference type="ARBA" id="ARBA00004459"/>
    </source>
</evidence>
<comment type="subunit">
    <text evidence="3 13">Monomer.</text>
</comment>
<dbReference type="InterPro" id="IPR029046">
    <property type="entry name" value="LolA/LolB/LppX"/>
</dbReference>
<keyword evidence="6 13" id="KW-0732">Signal</keyword>
<evidence type="ECO:0000256" key="13">
    <source>
        <dbReference type="HAMAP-Rule" id="MF_00233"/>
    </source>
</evidence>
<sequence length="191" mass="21620">MRFIMRVTTLSAALLLFGCASLPPEQYSSPVEVMHWELDGKLGIRAQGKAQSAFFNWQNHPDHFTISVHGPLGQGRSTLEEHLDGGVELRYDGNTYFAATPEKLMQRHLGWSFPIDNMRWWARGLPAPDSPIDNSQHGPTGELLSLSQAGWEIQYLRYQTVNGLSLPYKIAATRDDLQLTLLLKKWELQSQ</sequence>
<evidence type="ECO:0000256" key="9">
    <source>
        <dbReference type="ARBA" id="ARBA00023139"/>
    </source>
</evidence>
<evidence type="ECO:0000256" key="10">
    <source>
        <dbReference type="ARBA" id="ARBA00023186"/>
    </source>
</evidence>
<gene>
    <name evidence="13 15" type="primary">lolB</name>
    <name evidence="15" type="ordered locus">TERTU_3848</name>
</gene>
<feature type="chain" id="PRO_5008951379" description="Outer-membrane lipoprotein LolB" evidence="14">
    <location>
        <begin position="23"/>
        <end position="191"/>
    </location>
</feature>
<keyword evidence="16" id="KW-1185">Reference proteome</keyword>
<comment type="subcellular location">
    <subcellularLocation>
        <location evidence="1 13">Cell outer membrane</location>
        <topology evidence="1 13">Lipid-anchor</topology>
    </subcellularLocation>
</comment>
<keyword evidence="10 13" id="KW-0143">Chaperone</keyword>
<proteinExistence type="inferred from homology"/>
<evidence type="ECO:0000313" key="15">
    <source>
        <dbReference type="EMBL" id="ACR11937.1"/>
    </source>
</evidence>
<evidence type="ECO:0000256" key="5">
    <source>
        <dbReference type="ARBA" id="ARBA00022448"/>
    </source>
</evidence>
<evidence type="ECO:0000256" key="3">
    <source>
        <dbReference type="ARBA" id="ARBA00011245"/>
    </source>
</evidence>
<accession>C5BT00</accession>
<dbReference type="AlphaFoldDB" id="C5BT00"/>
<dbReference type="PROSITE" id="PS51257">
    <property type="entry name" value="PROKAR_LIPOPROTEIN"/>
    <property type="match status" value="1"/>
</dbReference>
<dbReference type="GO" id="GO:0044874">
    <property type="term" value="P:lipoprotein localization to outer membrane"/>
    <property type="evidence" value="ECO:0007669"/>
    <property type="project" value="UniProtKB-UniRule"/>
</dbReference>
<dbReference type="NCBIfam" id="TIGR00548">
    <property type="entry name" value="lolB"/>
    <property type="match status" value="1"/>
</dbReference>
<dbReference type="GO" id="GO:0015031">
    <property type="term" value="P:protein transport"/>
    <property type="evidence" value="ECO:0007669"/>
    <property type="project" value="UniProtKB-KW"/>
</dbReference>
<dbReference type="KEGG" id="ttu:TERTU_3848"/>
<dbReference type="HOGENOM" id="CLU_092816_2_1_6"/>
<feature type="signal peptide" evidence="14">
    <location>
        <begin position="1"/>
        <end position="22"/>
    </location>
</feature>
<keyword evidence="5 13" id="KW-0813">Transport</keyword>
<dbReference type="eggNOG" id="COG3017">
    <property type="taxonomic scope" value="Bacteria"/>
</dbReference>
<evidence type="ECO:0000256" key="14">
    <source>
        <dbReference type="SAM" id="SignalP"/>
    </source>
</evidence>
<dbReference type="EMBL" id="CP001614">
    <property type="protein sequence ID" value="ACR11937.1"/>
    <property type="molecule type" value="Genomic_DNA"/>
</dbReference>
<dbReference type="Gene3D" id="2.50.20.10">
    <property type="entry name" value="Lipoprotein localisation LolA/LolB/LppX"/>
    <property type="match status" value="1"/>
</dbReference>
<dbReference type="OrthoDB" id="9797618at2"/>
<dbReference type="CDD" id="cd16326">
    <property type="entry name" value="LolB"/>
    <property type="match status" value="1"/>
</dbReference>